<feature type="non-terminal residue" evidence="1">
    <location>
        <position position="1"/>
    </location>
</feature>
<dbReference type="EMBL" id="LAZR01042189">
    <property type="protein sequence ID" value="KKL10132.1"/>
    <property type="molecule type" value="Genomic_DNA"/>
</dbReference>
<name>A0A0F9B8I0_9ZZZZ</name>
<dbReference type="AlphaFoldDB" id="A0A0F9B8I0"/>
<comment type="caution">
    <text evidence="1">The sequence shown here is derived from an EMBL/GenBank/DDBJ whole genome shotgun (WGS) entry which is preliminary data.</text>
</comment>
<reference evidence="1" key="1">
    <citation type="journal article" date="2015" name="Nature">
        <title>Complex archaea that bridge the gap between prokaryotes and eukaryotes.</title>
        <authorList>
            <person name="Spang A."/>
            <person name="Saw J.H."/>
            <person name="Jorgensen S.L."/>
            <person name="Zaremba-Niedzwiedzka K."/>
            <person name="Martijn J."/>
            <person name="Lind A.E."/>
            <person name="van Eijk R."/>
            <person name="Schleper C."/>
            <person name="Guy L."/>
            <person name="Ettema T.J."/>
        </authorList>
    </citation>
    <scope>NUCLEOTIDE SEQUENCE</scope>
</reference>
<gene>
    <name evidence="1" type="ORF">LCGC14_2558870</name>
</gene>
<protein>
    <recommendedName>
        <fullName evidence="2">HTH hxlR-type domain-containing protein</fullName>
    </recommendedName>
</protein>
<sequence>KEEEPDIVINTMNSSIRHYRKNRLVKRKHDPYKRSYHYELSNKGISQLEWLVDFADELLLDLEI</sequence>
<proteinExistence type="predicted"/>
<evidence type="ECO:0008006" key="2">
    <source>
        <dbReference type="Google" id="ProtNLM"/>
    </source>
</evidence>
<organism evidence="1">
    <name type="scientific">marine sediment metagenome</name>
    <dbReference type="NCBI Taxonomy" id="412755"/>
    <lineage>
        <taxon>unclassified sequences</taxon>
        <taxon>metagenomes</taxon>
        <taxon>ecological metagenomes</taxon>
    </lineage>
</organism>
<accession>A0A0F9B8I0</accession>
<evidence type="ECO:0000313" key="1">
    <source>
        <dbReference type="EMBL" id="KKL10132.1"/>
    </source>
</evidence>